<gene>
    <name evidence="4" type="ORF">N825_30690</name>
</gene>
<dbReference type="InterPro" id="IPR001638">
    <property type="entry name" value="Solute-binding_3/MltF_N"/>
</dbReference>
<dbReference type="EMBL" id="AVFL01000005">
    <property type="protein sequence ID" value="EWY41050.1"/>
    <property type="molecule type" value="Genomic_DNA"/>
</dbReference>
<evidence type="ECO:0000313" key="5">
    <source>
        <dbReference type="Proteomes" id="UP000019486"/>
    </source>
</evidence>
<organism evidence="4 5">
    <name type="scientific">Skermanella stibiiresistens SB22</name>
    <dbReference type="NCBI Taxonomy" id="1385369"/>
    <lineage>
        <taxon>Bacteria</taxon>
        <taxon>Pseudomonadati</taxon>
        <taxon>Pseudomonadota</taxon>
        <taxon>Alphaproteobacteria</taxon>
        <taxon>Rhodospirillales</taxon>
        <taxon>Azospirillaceae</taxon>
        <taxon>Skermanella</taxon>
    </lineage>
</organism>
<dbReference type="AlphaFoldDB" id="W9H4A5"/>
<proteinExistence type="predicted"/>
<evidence type="ECO:0000259" key="3">
    <source>
        <dbReference type="SMART" id="SM00062"/>
    </source>
</evidence>
<keyword evidence="1 2" id="KW-0732">Signal</keyword>
<dbReference type="SMART" id="SM00062">
    <property type="entry name" value="PBPb"/>
    <property type="match status" value="1"/>
</dbReference>
<keyword evidence="5" id="KW-1185">Reference proteome</keyword>
<dbReference type="RefSeq" id="WP_037449830.1">
    <property type="nucleotide sequence ID" value="NZ_AVFL01000005.1"/>
</dbReference>
<dbReference type="PROSITE" id="PS51257">
    <property type="entry name" value="PROKAR_LIPOPROTEIN"/>
    <property type="match status" value="1"/>
</dbReference>
<dbReference type="PANTHER" id="PTHR35936">
    <property type="entry name" value="MEMBRANE-BOUND LYTIC MUREIN TRANSGLYCOSYLASE F"/>
    <property type="match status" value="1"/>
</dbReference>
<evidence type="ECO:0000256" key="1">
    <source>
        <dbReference type="ARBA" id="ARBA00022729"/>
    </source>
</evidence>
<evidence type="ECO:0000256" key="2">
    <source>
        <dbReference type="SAM" id="SignalP"/>
    </source>
</evidence>
<dbReference type="Proteomes" id="UP000019486">
    <property type="component" value="Unassembled WGS sequence"/>
</dbReference>
<protein>
    <submittedName>
        <fullName evidence="4">Methanol oxidation protein</fullName>
    </submittedName>
</protein>
<dbReference type="OrthoDB" id="176845at2"/>
<dbReference type="PANTHER" id="PTHR35936:SF17">
    <property type="entry name" value="ARGININE-BINDING EXTRACELLULAR PROTEIN ARTP"/>
    <property type="match status" value="1"/>
</dbReference>
<accession>W9H4A5</accession>
<comment type="caution">
    <text evidence="4">The sequence shown here is derived from an EMBL/GenBank/DDBJ whole genome shotgun (WGS) entry which is preliminary data.</text>
</comment>
<dbReference type="SUPFAM" id="SSF53850">
    <property type="entry name" value="Periplasmic binding protein-like II"/>
    <property type="match status" value="1"/>
</dbReference>
<dbReference type="STRING" id="1385369.N825_30690"/>
<feature type="signal peptide" evidence="2">
    <location>
        <begin position="1"/>
        <end position="33"/>
    </location>
</feature>
<dbReference type="PATRIC" id="fig|1385369.3.peg.1776"/>
<dbReference type="InterPro" id="IPR022448">
    <property type="entry name" value="Quinoprotein_dehydrogenase"/>
</dbReference>
<feature type="chain" id="PRO_5004923399" evidence="2">
    <location>
        <begin position="34"/>
        <end position="283"/>
    </location>
</feature>
<reference evidence="4 5" key="1">
    <citation type="submission" date="2013-08" db="EMBL/GenBank/DDBJ databases">
        <title>The genome sequence of Skermanella stibiiresistens.</title>
        <authorList>
            <person name="Zhu W."/>
            <person name="Wang G."/>
        </authorList>
    </citation>
    <scope>NUCLEOTIDE SEQUENCE [LARGE SCALE GENOMIC DNA]</scope>
    <source>
        <strain evidence="4 5">SB22</strain>
    </source>
</reference>
<dbReference type="Gene3D" id="3.40.190.10">
    <property type="entry name" value="Periplasmic binding protein-like II"/>
    <property type="match status" value="2"/>
</dbReference>
<dbReference type="NCBIfam" id="TIGR03871">
    <property type="entry name" value="ABC_peri_MoxJ_2"/>
    <property type="match status" value="1"/>
</dbReference>
<evidence type="ECO:0000313" key="4">
    <source>
        <dbReference type="EMBL" id="EWY41050.1"/>
    </source>
</evidence>
<name>W9H4A5_9PROT</name>
<sequence length="283" mass="30873">MSSRIPSSRVRKTIAAAVLAGTACLALAGTAQAAEFAKPDALRVCADANLLPFSNDKLEGFENKIAAMIGEELGVPVVYTWWPQTIGFVRNTLRERKCDLVMGAASGEGLMQNTNPYYRSVYSLVYRENSGVKATSVADPALHDMRFGIVTKTPGATLAVKSRLTNLEPYELDVDTRLDNPARRAIEDVSSGKIDATVIWGPIAGYFASVQPTKLTVVPLVDERGTRVDFSITMGVRNDEPDWKHWLNDFIQRRQGDINTVLAQYHVPLLTSSGQLQSASAAQ</sequence>
<dbReference type="Pfam" id="PF00497">
    <property type="entry name" value="SBP_bac_3"/>
    <property type="match status" value="1"/>
</dbReference>
<feature type="domain" description="Solute-binding protein family 3/N-terminal" evidence="3">
    <location>
        <begin position="41"/>
        <end position="264"/>
    </location>
</feature>